<gene>
    <name evidence="4" type="ORF">SAMN04489707_100240</name>
</gene>
<sequence>MNAQELLESLNLLDENERIEAKRAQEAGKSLLETICAFANEPHLGGGWLLLGVAPDEQALFPGYAVEGVPQPDKLSADLASQCATTFNMPLRVDIRTEMLSGEPVVVVFVPEAAPQDKPIYFKATGLPKGAFRRIGSTDQRCTEDDLEMLYQSRQRESFDTGLVFGAELDDIDADAIADYRQARAEANPDAEELRWTDLELLQALNAVRRDAAGAWKPTVAGLLLFGKSLALRRCFPMTRVDYIRVPGREWVPHPDRRFDTVELRAPLFTLLRRTQAAVLDDLPKGFGLEEGQLQRSDKPVIPLRALREALVNALMHRSYRVQAPVQVIRYANRLEIRNPGFSLKSPDHLGEPGSMPRNPHIAAVLHETRFAETKGSGIRAMREAMDTAGLVPPLFESDRGQDQFTTLFFFHHFLGEEDIRWLAQFKVLHLSDEEARALVVAREANAIDNATYRALNKVDTLTASSALRRLRDAGLFSQQGRGSATWYLPTERLLGALSSKLDELSSKPPPLSSMAEGLSSKPEGLSSKSDEERNVLLDEIPGQLAARIGSIGRRHPPEPVRELVVELCRLRAWRAEELALLLSRKPETIRQDYLRPLLAQKRIVMTQPDKPKSPQQAYRSVQENPLP</sequence>
<feature type="region of interest" description="Disordered" evidence="1">
    <location>
        <begin position="506"/>
        <end position="531"/>
    </location>
</feature>
<dbReference type="PANTHER" id="PTHR30595">
    <property type="entry name" value="GLPR-RELATED TRANSCRIPTIONAL REPRESSOR"/>
    <property type="match status" value="1"/>
</dbReference>
<evidence type="ECO:0000313" key="4">
    <source>
        <dbReference type="EMBL" id="SFU35068.1"/>
    </source>
</evidence>
<dbReference type="PANTHER" id="PTHR30595:SF6">
    <property type="entry name" value="SCHLAFEN ALBA-2 DOMAIN-CONTAINING PROTEIN"/>
    <property type="match status" value="1"/>
</dbReference>
<feature type="domain" description="Filamentation induced by cAMP protein Fic-like C-terminal" evidence="3">
    <location>
        <begin position="577"/>
        <end position="620"/>
    </location>
</feature>
<keyword evidence="4" id="KW-0378">Hydrolase</keyword>
<evidence type="ECO:0000313" key="5">
    <source>
        <dbReference type="Proteomes" id="UP000183656"/>
    </source>
</evidence>
<dbReference type="Proteomes" id="UP000183656">
    <property type="component" value="Unassembled WGS sequence"/>
</dbReference>
<evidence type="ECO:0000259" key="3">
    <source>
        <dbReference type="Pfam" id="PF21247"/>
    </source>
</evidence>
<dbReference type="Gene3D" id="3.30.565.60">
    <property type="match status" value="1"/>
</dbReference>
<dbReference type="Pfam" id="PF04326">
    <property type="entry name" value="SLFN_AlbA_2"/>
    <property type="match status" value="1"/>
</dbReference>
<dbReference type="InterPro" id="IPR038461">
    <property type="entry name" value="Schlafen_AlbA_2_dom_sf"/>
</dbReference>
<keyword evidence="4" id="KW-0067">ATP-binding</keyword>
<dbReference type="InterPro" id="IPR007421">
    <property type="entry name" value="Schlafen_AlbA_2_dom"/>
</dbReference>
<dbReference type="EMBL" id="FPBX01000002">
    <property type="protein sequence ID" value="SFU35068.1"/>
    <property type="molecule type" value="Genomic_DNA"/>
</dbReference>
<organism evidence="4 5">
    <name type="scientific">Paenacidovorax caeni</name>
    <dbReference type="NCBI Taxonomy" id="343013"/>
    <lineage>
        <taxon>Bacteria</taxon>
        <taxon>Pseudomonadati</taxon>
        <taxon>Pseudomonadota</taxon>
        <taxon>Betaproteobacteria</taxon>
        <taxon>Burkholderiales</taxon>
        <taxon>Comamonadaceae</taxon>
        <taxon>Paenacidovorax</taxon>
    </lineage>
</organism>
<feature type="domain" description="Schlafen AlbA-2" evidence="2">
    <location>
        <begin position="15"/>
        <end position="142"/>
    </location>
</feature>
<reference evidence="4 5" key="1">
    <citation type="submission" date="2016-10" db="EMBL/GenBank/DDBJ databases">
        <authorList>
            <person name="de Groot N.N."/>
        </authorList>
    </citation>
    <scope>NUCLEOTIDE SEQUENCE [LARGE SCALE GENOMIC DNA]</scope>
    <source>
        <strain evidence="4 5">R-24608</strain>
    </source>
</reference>
<dbReference type="RefSeq" id="WP_054255233.1">
    <property type="nucleotide sequence ID" value="NZ_CYIG01000005.1"/>
</dbReference>
<feature type="region of interest" description="Disordered" evidence="1">
    <location>
        <begin position="605"/>
        <end position="628"/>
    </location>
</feature>
<name>A0A1I7FFX7_9BURK</name>
<proteinExistence type="predicted"/>
<dbReference type="InterPro" id="IPR038475">
    <property type="entry name" value="RecG_C_sf"/>
</dbReference>
<evidence type="ECO:0000259" key="2">
    <source>
        <dbReference type="Pfam" id="PF04326"/>
    </source>
</evidence>
<dbReference type="Pfam" id="PF21247">
    <property type="entry name" value="Fic-like_C"/>
    <property type="match status" value="1"/>
</dbReference>
<keyword evidence="4" id="KW-0347">Helicase</keyword>
<feature type="compositionally biased region" description="Polar residues" evidence="1">
    <location>
        <begin position="614"/>
        <end position="628"/>
    </location>
</feature>
<dbReference type="Gene3D" id="3.30.950.30">
    <property type="entry name" value="Schlafen, AAA domain"/>
    <property type="match status" value="1"/>
</dbReference>
<protein>
    <submittedName>
        <fullName evidence="4">ATP-dependent DNA helicase RecG</fullName>
    </submittedName>
</protein>
<keyword evidence="5" id="KW-1185">Reference proteome</keyword>
<keyword evidence="4" id="KW-0547">Nucleotide-binding</keyword>
<dbReference type="OrthoDB" id="9768354at2"/>
<dbReference type="Pfam" id="PF13749">
    <property type="entry name" value="HATPase_c_4"/>
    <property type="match status" value="1"/>
</dbReference>
<dbReference type="STRING" id="343013.SAMN04489707_100240"/>
<dbReference type="AlphaFoldDB" id="A0A1I7FFX7"/>
<accession>A0A1I7FFX7</accession>
<dbReference type="InterPro" id="IPR049514">
    <property type="entry name" value="Fic-like_C"/>
</dbReference>
<dbReference type="GO" id="GO:0004386">
    <property type="term" value="F:helicase activity"/>
    <property type="evidence" value="ECO:0007669"/>
    <property type="project" value="UniProtKB-KW"/>
</dbReference>
<evidence type="ECO:0000256" key="1">
    <source>
        <dbReference type="SAM" id="MobiDB-lite"/>
    </source>
</evidence>